<dbReference type="RefSeq" id="WP_323248300.1">
    <property type="nucleotide sequence ID" value="NZ_JAYFUL010000009.1"/>
</dbReference>
<dbReference type="PANTHER" id="PTHR21485">
    <property type="entry name" value="HAD SUPERFAMILY MEMBERS CMAS AND KDSC"/>
    <property type="match status" value="1"/>
</dbReference>
<proteinExistence type="predicted"/>
<dbReference type="EMBL" id="JAYFUL010000009">
    <property type="protein sequence ID" value="MEA5257728.1"/>
    <property type="molecule type" value="Genomic_DNA"/>
</dbReference>
<dbReference type="Proteomes" id="UP001304671">
    <property type="component" value="Unassembled WGS sequence"/>
</dbReference>
<dbReference type="Gene3D" id="3.90.550.10">
    <property type="entry name" value="Spore Coat Polysaccharide Biosynthesis Protein SpsA, Chain A"/>
    <property type="match status" value="1"/>
</dbReference>
<evidence type="ECO:0000313" key="1">
    <source>
        <dbReference type="EMBL" id="MEA5257728.1"/>
    </source>
</evidence>
<dbReference type="InterPro" id="IPR050793">
    <property type="entry name" value="CMP-NeuNAc_synthase"/>
</dbReference>
<evidence type="ECO:0008006" key="3">
    <source>
        <dbReference type="Google" id="ProtNLM"/>
    </source>
</evidence>
<organism evidence="1 2">
    <name type="scientific">Arcicella aquatica</name>
    <dbReference type="NCBI Taxonomy" id="217141"/>
    <lineage>
        <taxon>Bacteria</taxon>
        <taxon>Pseudomonadati</taxon>
        <taxon>Bacteroidota</taxon>
        <taxon>Cytophagia</taxon>
        <taxon>Cytophagales</taxon>
        <taxon>Flectobacillaceae</taxon>
        <taxon>Arcicella</taxon>
    </lineage>
</organism>
<reference evidence="1 2" key="1">
    <citation type="submission" date="2023-12" db="EMBL/GenBank/DDBJ databases">
        <title>Novel species of the genus Arcicella isolated from rivers.</title>
        <authorList>
            <person name="Lu H."/>
        </authorList>
    </citation>
    <scope>NUCLEOTIDE SEQUENCE [LARGE SCALE GENOMIC DNA]</scope>
    <source>
        <strain evidence="1 2">LMG 21963</strain>
    </source>
</reference>
<name>A0ABU5QL03_9BACT</name>
<dbReference type="InterPro" id="IPR029044">
    <property type="entry name" value="Nucleotide-diphossugar_trans"/>
</dbReference>
<evidence type="ECO:0000313" key="2">
    <source>
        <dbReference type="Proteomes" id="UP001304671"/>
    </source>
</evidence>
<sequence length="223" mass="25210">MKITAVIPVRIGSQRVINKNLKPFGNTSLLELKIDNLLKVKGIDEIIVNTDSDDAIELAKSKGVSFHRREDYYASSKCTNSEFLEHLGVVTETDIFAYCPCTTPFILPATIDEAILKFLNNDNSFDCLATVSDVKEFLWLDGNPINYERDKQPNSQNLPNIYALNFGLNLISRENLIKYKNIVGLNPLFTVTDEIEGLDIDTPLDFFVAEQIYSKMKEDSTLF</sequence>
<keyword evidence="2" id="KW-1185">Reference proteome</keyword>
<dbReference type="InterPro" id="IPR003329">
    <property type="entry name" value="Cytidylyl_trans"/>
</dbReference>
<dbReference type="PANTHER" id="PTHR21485:SF3">
    <property type="entry name" value="N-ACYLNEURAMINATE CYTIDYLYLTRANSFERASE"/>
    <property type="match status" value="1"/>
</dbReference>
<protein>
    <recommendedName>
        <fullName evidence="3">Cytidylyltransferase</fullName>
    </recommendedName>
</protein>
<accession>A0ABU5QL03</accession>
<dbReference type="SUPFAM" id="SSF53448">
    <property type="entry name" value="Nucleotide-diphospho-sugar transferases"/>
    <property type="match status" value="1"/>
</dbReference>
<dbReference type="Pfam" id="PF02348">
    <property type="entry name" value="CTP_transf_3"/>
    <property type="match status" value="1"/>
</dbReference>
<gene>
    <name evidence="1" type="ORF">VB264_08025</name>
</gene>
<comment type="caution">
    <text evidence="1">The sequence shown here is derived from an EMBL/GenBank/DDBJ whole genome shotgun (WGS) entry which is preliminary data.</text>
</comment>